<gene>
    <name evidence="1" type="ORF">OVA965_LOCUS29267</name>
    <name evidence="3" type="ORF">SRO942_LOCUS37177</name>
    <name evidence="2" type="ORF">TMI583_LOCUS30034</name>
</gene>
<evidence type="ECO:0008006" key="5">
    <source>
        <dbReference type="Google" id="ProtNLM"/>
    </source>
</evidence>
<reference evidence="2" key="1">
    <citation type="submission" date="2021-02" db="EMBL/GenBank/DDBJ databases">
        <authorList>
            <person name="Nowell W R."/>
        </authorList>
    </citation>
    <scope>NUCLEOTIDE SEQUENCE</scope>
</reference>
<dbReference type="OrthoDB" id="10053199at2759"/>
<dbReference type="Proteomes" id="UP000677228">
    <property type="component" value="Unassembled WGS sequence"/>
</dbReference>
<evidence type="ECO:0000313" key="3">
    <source>
        <dbReference type="EMBL" id="CAF4357821.1"/>
    </source>
</evidence>
<name>A0A8S2R1S4_9BILA</name>
<organism evidence="2 4">
    <name type="scientific">Didymodactylos carnosus</name>
    <dbReference type="NCBI Taxonomy" id="1234261"/>
    <lineage>
        <taxon>Eukaryota</taxon>
        <taxon>Metazoa</taxon>
        <taxon>Spiralia</taxon>
        <taxon>Gnathifera</taxon>
        <taxon>Rotifera</taxon>
        <taxon>Eurotatoria</taxon>
        <taxon>Bdelloidea</taxon>
        <taxon>Philodinida</taxon>
        <taxon>Philodinidae</taxon>
        <taxon>Didymodactylos</taxon>
    </lineage>
</organism>
<dbReference type="AlphaFoldDB" id="A0A8S2R1S4"/>
<sequence length="210" mass="24238">MATSTKQPCVKCSSGKTSGIFTCSGCQMLFCPKHSNEHRQELGKELDNVIYEHDSLKQQLTTETSARPAAHPLLRQIQQWEQESIEKIRMTAQKARDKVDRLVNRNKEDILEQFRLITTQLQHGRQEDDFVETALDRWMKQLHKLKSDLNLSSTEGIIDTDPSLSISMINVKRYSTDRKPGKLSDAFATYKMQLVQNLNTSFFHFFDVVE</sequence>
<dbReference type="Proteomes" id="UP000681722">
    <property type="component" value="Unassembled WGS sequence"/>
</dbReference>
<evidence type="ECO:0000313" key="2">
    <source>
        <dbReference type="EMBL" id="CAF4126377.1"/>
    </source>
</evidence>
<accession>A0A8S2R1S4</accession>
<proteinExistence type="predicted"/>
<dbReference type="EMBL" id="CAJOBC010087533">
    <property type="protein sequence ID" value="CAF4357821.1"/>
    <property type="molecule type" value="Genomic_DNA"/>
</dbReference>
<evidence type="ECO:0000313" key="1">
    <source>
        <dbReference type="EMBL" id="CAF1317213.1"/>
    </source>
</evidence>
<dbReference type="Proteomes" id="UP000682733">
    <property type="component" value="Unassembled WGS sequence"/>
</dbReference>
<dbReference type="EMBL" id="CAJOBA010042079">
    <property type="protein sequence ID" value="CAF4126377.1"/>
    <property type="molecule type" value="Genomic_DNA"/>
</dbReference>
<comment type="caution">
    <text evidence="2">The sequence shown here is derived from an EMBL/GenBank/DDBJ whole genome shotgun (WGS) entry which is preliminary data.</text>
</comment>
<dbReference type="EMBL" id="CAJNOK010020481">
    <property type="protein sequence ID" value="CAF1317213.1"/>
    <property type="molecule type" value="Genomic_DNA"/>
</dbReference>
<protein>
    <recommendedName>
        <fullName evidence="5">B box-type domain-containing protein</fullName>
    </recommendedName>
</protein>
<evidence type="ECO:0000313" key="4">
    <source>
        <dbReference type="Proteomes" id="UP000682733"/>
    </source>
</evidence>